<dbReference type="Proteomes" id="UP000000467">
    <property type="component" value="Chromosome"/>
</dbReference>
<reference evidence="3 4" key="1">
    <citation type="journal article" date="2012" name="BMC Genomics">
        <title>Genome-guided analysis of physiological and morphological traits of the fermentative acetate oxidizer Thermacetogenium phaeum.</title>
        <authorList>
            <person name="Oehler D."/>
            <person name="Poehlein A."/>
            <person name="Leimbach A."/>
            <person name="Muller N."/>
            <person name="Daniel R."/>
            <person name="Gottschalk G."/>
            <person name="Schink B."/>
        </authorList>
    </citation>
    <scope>NUCLEOTIDE SEQUENCE [LARGE SCALE GENOMIC DNA]</scope>
    <source>
        <strain evidence="4">ATCC BAA-254 / DSM 26808 / PB</strain>
    </source>
</reference>
<dbReference type="AlphaFoldDB" id="K4LGQ6"/>
<dbReference type="HOGENOM" id="CLU_785109_0_0_9"/>
<dbReference type="GO" id="GO:0008270">
    <property type="term" value="F:zinc ion binding"/>
    <property type="evidence" value="ECO:0007669"/>
    <property type="project" value="UniProtKB-KW"/>
</dbReference>
<keyword evidence="1" id="KW-0863">Zinc-finger</keyword>
<dbReference type="eggNOG" id="COG4715">
    <property type="taxonomic scope" value="Bacteria"/>
</dbReference>
<dbReference type="InterPro" id="IPR007527">
    <property type="entry name" value="Znf_SWIM"/>
</dbReference>
<keyword evidence="1" id="KW-0862">Zinc</keyword>
<evidence type="ECO:0000259" key="2">
    <source>
        <dbReference type="PROSITE" id="PS50966"/>
    </source>
</evidence>
<gene>
    <name evidence="3" type="ordered locus">Tph_c19970</name>
</gene>
<proteinExistence type="predicted"/>
<feature type="domain" description="SWIM-type" evidence="2">
    <location>
        <begin position="57"/>
        <end position="92"/>
    </location>
</feature>
<dbReference type="PROSITE" id="PS50966">
    <property type="entry name" value="ZF_SWIM"/>
    <property type="match status" value="1"/>
</dbReference>
<protein>
    <submittedName>
        <fullName evidence="3">Zinc finger domain-containing protein</fullName>
    </submittedName>
</protein>
<evidence type="ECO:0000313" key="3">
    <source>
        <dbReference type="EMBL" id="AFV12191.1"/>
    </source>
</evidence>
<keyword evidence="1" id="KW-0479">Metal-binding</keyword>
<dbReference type="RefSeq" id="WP_015051067.1">
    <property type="nucleotide sequence ID" value="NC_018870.1"/>
</dbReference>
<dbReference type="OrthoDB" id="7593573at2"/>
<dbReference type="EMBL" id="CP003732">
    <property type="protein sequence ID" value="AFV12191.1"/>
    <property type="molecule type" value="Genomic_DNA"/>
</dbReference>
<accession>K4LGQ6</accession>
<dbReference type="Pfam" id="PF04434">
    <property type="entry name" value="SWIM"/>
    <property type="match status" value="1"/>
</dbReference>
<dbReference type="KEGG" id="tpz:Tph_c19970"/>
<evidence type="ECO:0000256" key="1">
    <source>
        <dbReference type="PROSITE-ProRule" id="PRU00325"/>
    </source>
</evidence>
<keyword evidence="4" id="KW-1185">Reference proteome</keyword>
<organism evidence="3 4">
    <name type="scientific">Thermacetogenium phaeum (strain ATCC BAA-254 / DSM 26808 / PB)</name>
    <dbReference type="NCBI Taxonomy" id="1089553"/>
    <lineage>
        <taxon>Bacteria</taxon>
        <taxon>Bacillati</taxon>
        <taxon>Bacillota</taxon>
        <taxon>Clostridia</taxon>
        <taxon>Thermoanaerobacterales</taxon>
        <taxon>Thermoanaerobacteraceae</taxon>
        <taxon>Thermacetogenium</taxon>
    </lineage>
</organism>
<sequence>MDGSNFSWLTEEYIRQLADGQSFERGMNYYAGGNVRYPLRQGMELSGECYGSQSKPYRVRVVLSNNGIREAFCTCPRGGFCKHIVALLLTYVHEPDSFKVLTSLDAMLARLSREELISLIGDMVQREPSLSAVVDLAVATAGGRSPDMAALNREVKRALSLDDPFEIETGLRNILRTAERLEQKEDWPEAGAVYQTVLDALTEIYGNELLSMDDDGAIAAIACECVEGLSECLNRGDCDRETRQAWLMSLMKAELADIEMGGVDFAGDALDAIFEHAGEQDWELLRECLCEHIPKSGEWERKKLVGILVAWEERNGRHEQARRLIQEMGTAEQRETSMNAWVNRRTGKTTSPP</sequence>
<name>K4LGQ6_THEPS</name>
<evidence type="ECO:0000313" key="4">
    <source>
        <dbReference type="Proteomes" id="UP000000467"/>
    </source>
</evidence>